<dbReference type="KEGG" id="dmm:dnm_007830"/>
<dbReference type="Pfam" id="PF12770">
    <property type="entry name" value="CHAT"/>
    <property type="match status" value="1"/>
</dbReference>
<evidence type="ECO:0000259" key="4">
    <source>
        <dbReference type="Pfam" id="PF12770"/>
    </source>
</evidence>
<feature type="repeat" description="TPR" evidence="1">
    <location>
        <begin position="580"/>
        <end position="613"/>
    </location>
</feature>
<dbReference type="Gene3D" id="1.25.40.10">
    <property type="entry name" value="Tetratricopeptide repeat domain"/>
    <property type="match status" value="1"/>
</dbReference>
<feature type="compositionally biased region" description="Basic and acidic residues" evidence="2">
    <location>
        <begin position="7"/>
        <end position="47"/>
    </location>
</feature>
<keyword evidence="3" id="KW-0472">Membrane</keyword>
<name>A0A975BGC5_9BACT</name>
<dbReference type="Pfam" id="PF13036">
    <property type="entry name" value="LpoB"/>
    <property type="match status" value="1"/>
</dbReference>
<feature type="region of interest" description="Disordered" evidence="2">
    <location>
        <begin position="1"/>
        <end position="79"/>
    </location>
</feature>
<feature type="transmembrane region" description="Helical" evidence="3">
    <location>
        <begin position="483"/>
        <end position="500"/>
    </location>
</feature>
<keyword evidence="1" id="KW-0802">TPR repeat</keyword>
<dbReference type="SMART" id="SM00028">
    <property type="entry name" value="TPR"/>
    <property type="match status" value="2"/>
</dbReference>
<dbReference type="InterPro" id="IPR024983">
    <property type="entry name" value="CHAT_dom"/>
</dbReference>
<proteinExistence type="predicted"/>
<feature type="compositionally biased region" description="Polar residues" evidence="2">
    <location>
        <begin position="48"/>
        <end position="60"/>
    </location>
</feature>
<dbReference type="InterPro" id="IPR019734">
    <property type="entry name" value="TPR_rpt"/>
</dbReference>
<dbReference type="PANTHER" id="PTHR10098">
    <property type="entry name" value="RAPSYN-RELATED"/>
    <property type="match status" value="1"/>
</dbReference>
<evidence type="ECO:0000313" key="5">
    <source>
        <dbReference type="EMBL" id="QTA84783.1"/>
    </source>
</evidence>
<keyword evidence="6" id="KW-1185">Reference proteome</keyword>
<dbReference type="Proteomes" id="UP000663722">
    <property type="component" value="Chromosome"/>
</dbReference>
<dbReference type="SUPFAM" id="SSF48452">
    <property type="entry name" value="TPR-like"/>
    <property type="match status" value="1"/>
</dbReference>
<dbReference type="EMBL" id="CP061800">
    <property type="protein sequence ID" value="QTA84783.1"/>
    <property type="molecule type" value="Genomic_DNA"/>
</dbReference>
<dbReference type="Gene3D" id="3.40.50.10610">
    <property type="entry name" value="ABC-type transport auxiliary lipoprotein component"/>
    <property type="match status" value="1"/>
</dbReference>
<evidence type="ECO:0000256" key="3">
    <source>
        <dbReference type="SAM" id="Phobius"/>
    </source>
</evidence>
<dbReference type="RefSeq" id="WP_207681116.1">
    <property type="nucleotide sequence ID" value="NZ_CP061800.1"/>
</dbReference>
<dbReference type="PANTHER" id="PTHR10098:SF108">
    <property type="entry name" value="TETRATRICOPEPTIDE REPEAT PROTEIN 28"/>
    <property type="match status" value="1"/>
</dbReference>
<evidence type="ECO:0000256" key="1">
    <source>
        <dbReference type="PROSITE-ProRule" id="PRU00339"/>
    </source>
</evidence>
<dbReference type="InterPro" id="IPR011990">
    <property type="entry name" value="TPR-like_helical_dom_sf"/>
</dbReference>
<dbReference type="AlphaFoldDB" id="A0A975BGC5"/>
<keyword evidence="3" id="KW-1133">Transmembrane helix</keyword>
<feature type="domain" description="CHAT" evidence="4">
    <location>
        <begin position="156"/>
        <end position="426"/>
    </location>
</feature>
<evidence type="ECO:0000313" key="6">
    <source>
        <dbReference type="Proteomes" id="UP000663722"/>
    </source>
</evidence>
<protein>
    <submittedName>
        <fullName evidence="5">Tetratricopeptide repeat- and CHAT domain-containing</fullName>
    </submittedName>
</protein>
<accession>A0A975BGC5</accession>
<gene>
    <name evidence="5" type="ORF">dnm_007830</name>
</gene>
<dbReference type="Pfam" id="PF13432">
    <property type="entry name" value="TPR_16"/>
    <property type="match status" value="1"/>
</dbReference>
<keyword evidence="3" id="KW-0812">Transmembrane</keyword>
<feature type="compositionally biased region" description="Basic and acidic residues" evidence="2">
    <location>
        <begin position="69"/>
        <end position="79"/>
    </location>
</feature>
<dbReference type="InterPro" id="IPR014094">
    <property type="entry name" value="LpoB"/>
</dbReference>
<sequence>MEEDNEKVETRNSKLETRNLKLETRNSELETRNSKLETRNSKLETRNSKSGTRNSESGTRNPELGTRNPKLETRNSEPENVLHLDVTRVADRLKIIAYEQLTGEAGTVRHYEEIPIPIDTINTRCREIAETLNKANRQGCVSRDILTKLREIGQVFFDDLFTYTVKEKLRKSAAEHLMLNLDDTLVHIPWELLHDGKQFLCLRFSMGRLVRTRQNVPGSGKSRELGNPLKMLILADPGGDLNGAYAEGTQLRDYIDQNQYIVNASLRTDSITRDYVREKIRSFDFVHYAGHSDYDQENPGESGWRLSSGTLSAQEIMKMAGTGVMPSLIFSNACQSARTEGWNIKEHFHDEIFGLANAFVLSGVKHYVGTFWEILDEPSRRFALEFYQELLSGRSAGAAVRHAREMLIKEYGEETIVWASYLLYGDPAFNYIDRISATLHEENNAISHESDLHASPGTKIRAQEDFIDFSENRGKKRNRPGKMLLGAGIILFLILALWGYPGILKKNTLEYEQAVLAAYNAGNFETALSLCQTLEQTNSQVRLAYVIRGDIYLRQGKLDAAQTEYRQAIQASEGTKQEKARAFIGLGRVASVRKETNTALTYYRQATEANPKSESGYMSRALLMNDTGDDKERLKLLVKARELSPDNRLITSVIKDIRKKILLSQDHEKQERINVMVKELLENMASSPPEIPPSDTWTSVPLTLWMPDFKTQGYATQEGQDRLIAAGIANALIEQSRIQLVERALLDKLLEELKLGTSELTDRNTALSLGKLLAARLMLSGQIICSGPQTQICLRVIETETGLISAAITETFGGSVPPSVLADTLSENLLDKLKKRYPLRGMISEIKGNEIILNIGSKTGVAIGQRFRVINNEAMMEVVSMEGDRSVAKVIKGKKVLTERQRIEIF</sequence>
<organism evidence="5 6">
    <name type="scientific">Desulfonema magnum</name>
    <dbReference type="NCBI Taxonomy" id="45655"/>
    <lineage>
        <taxon>Bacteria</taxon>
        <taxon>Pseudomonadati</taxon>
        <taxon>Thermodesulfobacteriota</taxon>
        <taxon>Desulfobacteria</taxon>
        <taxon>Desulfobacterales</taxon>
        <taxon>Desulfococcaceae</taxon>
        <taxon>Desulfonema</taxon>
    </lineage>
</organism>
<evidence type="ECO:0000256" key="2">
    <source>
        <dbReference type="SAM" id="MobiDB-lite"/>
    </source>
</evidence>
<dbReference type="PROSITE" id="PS50005">
    <property type="entry name" value="TPR"/>
    <property type="match status" value="2"/>
</dbReference>
<reference evidence="5" key="1">
    <citation type="journal article" date="2021" name="Microb. Physiol.">
        <title>Proteogenomic Insights into the Physiology of Marine, Sulfate-Reducing, Filamentous Desulfonema limicola and Desulfonema magnum.</title>
        <authorList>
            <person name="Schnaars V."/>
            <person name="Wohlbrand L."/>
            <person name="Scheve S."/>
            <person name="Hinrichs C."/>
            <person name="Reinhardt R."/>
            <person name="Rabus R."/>
        </authorList>
    </citation>
    <scope>NUCLEOTIDE SEQUENCE</scope>
    <source>
        <strain evidence="5">4be13</strain>
    </source>
</reference>
<feature type="repeat" description="TPR" evidence="1">
    <location>
        <begin position="542"/>
        <end position="575"/>
    </location>
</feature>